<evidence type="ECO:0000313" key="2">
    <source>
        <dbReference type="EMBL" id="CAE7765762.1"/>
    </source>
</evidence>
<feature type="compositionally biased region" description="Low complexity" evidence="1">
    <location>
        <begin position="248"/>
        <end position="259"/>
    </location>
</feature>
<dbReference type="InterPro" id="IPR052055">
    <property type="entry name" value="Hepadnavirus_pol/RT"/>
</dbReference>
<dbReference type="SUPFAM" id="SSF53335">
    <property type="entry name" value="S-adenosyl-L-methionine-dependent methyltransferases"/>
    <property type="match status" value="1"/>
</dbReference>
<dbReference type="PANTHER" id="PTHR33050">
    <property type="entry name" value="REVERSE TRANSCRIPTASE DOMAIN-CONTAINING PROTEIN"/>
    <property type="match status" value="1"/>
</dbReference>
<dbReference type="Gene3D" id="3.40.50.150">
    <property type="entry name" value="Vaccinia Virus protein VP39"/>
    <property type="match status" value="1"/>
</dbReference>
<dbReference type="InterPro" id="IPR029063">
    <property type="entry name" value="SAM-dependent_MTases_sf"/>
</dbReference>
<dbReference type="EMBL" id="CAJNIZ010047304">
    <property type="protein sequence ID" value="CAE7765762.1"/>
    <property type="molecule type" value="Genomic_DNA"/>
</dbReference>
<comment type="caution">
    <text evidence="2">The sequence shown here is derived from an EMBL/GenBank/DDBJ whole genome shotgun (WGS) entry which is preliminary data.</text>
</comment>
<evidence type="ECO:0000313" key="3">
    <source>
        <dbReference type="Proteomes" id="UP000649617"/>
    </source>
</evidence>
<protein>
    <submittedName>
        <fullName evidence="2">Uncharacterized protein</fullName>
    </submittedName>
</protein>
<dbReference type="PANTHER" id="PTHR33050:SF7">
    <property type="entry name" value="RIBONUCLEASE H"/>
    <property type="match status" value="1"/>
</dbReference>
<proteinExistence type="predicted"/>
<reference evidence="2" key="1">
    <citation type="submission" date="2021-02" db="EMBL/GenBank/DDBJ databases">
        <authorList>
            <person name="Dougan E. K."/>
            <person name="Rhodes N."/>
            <person name="Thang M."/>
            <person name="Chan C."/>
        </authorList>
    </citation>
    <scope>NUCLEOTIDE SEQUENCE</scope>
</reference>
<organism evidence="2 3">
    <name type="scientific">Symbiodinium pilosum</name>
    <name type="common">Dinoflagellate</name>
    <dbReference type="NCBI Taxonomy" id="2952"/>
    <lineage>
        <taxon>Eukaryota</taxon>
        <taxon>Sar</taxon>
        <taxon>Alveolata</taxon>
        <taxon>Dinophyceae</taxon>
        <taxon>Suessiales</taxon>
        <taxon>Symbiodiniaceae</taxon>
        <taxon>Symbiodinium</taxon>
    </lineage>
</organism>
<dbReference type="Proteomes" id="UP000649617">
    <property type="component" value="Unassembled WGS sequence"/>
</dbReference>
<name>A0A812YCP4_SYMPI</name>
<dbReference type="AlphaFoldDB" id="A0A812YCP4"/>
<accession>A0A812YCP4</accession>
<keyword evidence="3" id="KW-1185">Reference proteome</keyword>
<gene>
    <name evidence="2" type="ORF">SPIL2461_LOCUS22448</name>
</gene>
<evidence type="ECO:0000256" key="1">
    <source>
        <dbReference type="SAM" id="MobiDB-lite"/>
    </source>
</evidence>
<feature type="region of interest" description="Disordered" evidence="1">
    <location>
        <begin position="246"/>
        <end position="270"/>
    </location>
</feature>
<dbReference type="OrthoDB" id="437899at2759"/>
<sequence length="1028" mass="115378">MPRKRHVSDKIDDILLSFFDGVASAGLICDEIISQKQQRWKGFAWETDKDLKSLLEEKFPQMQHRGDIDADDPASLISALHAIDPSSNATIIVAAGAPCPDYSRIRANAPGVSGDEGCKFLRFAAFLKELEASWSYAQAILIVENVVPDNKRDVKFFEEKLSAQAVIYDSVDLGVISRPRVWWTRLPWQELSNRKDLPRRLRWSTYFGVPKVAFEQPKDNLDSYDLGNLRWPANVAKQIRPLPCLTTPADDPAGRPAPRSCRGKVDSQTQSRWLDDNRRYAPWHYEEDNMFVDTRDHQRLTLATAEIKEQLHHLPVGWTAIANGWRLGIAKWFFIFGIFCAQVSSPHAAIVLESPRWQPPPLGSSAIATMATLWVSAPLLNGPGVPVFDDALDFSAIDNMMEHWQASQTALHPGQSAPCLEPGLAQWLPLWQHGRPHLPTLRQAVAEEVVQLVEDRQEEVLRWHTTLEPHVQSAYSGKSGKCTMQLPIIVALAAQFGWGDMALFEEMQSGFPLLGAVRPGLGWRLRSDARYATPKDLAAFFVENHDFVQQRLRRGKVDPCWQAMAEEIAADVAIGRMEGPFEAPASWCKQAGPLPMFAHAAKLLPAPSGQAPCSFAFAVHQVGSDGDEKIRRAEDWRRSGTNATVGVPDTPAYHGIDAFIHLARALRRVSKQHGLQLWGLDHEAAYRQLPVENPCRTYVILNTPQGPTETEELADSGFLSAKTLCGALGLKFKDSKAQPPARQQKIQGVILDLGDNDVTVAMTPERAERIDNQLKQILLDNHVTPREASSLAGKLQFVVQSLFGKDWQLTDGLKEALAFMRMKLQTSKPRVLCYEVTERAVIYADAFFELEGKRYKTADHDEVPSWGNRPPASFRNAWGFVVRTSGRTFFAAGSVPFWFSRHFAPKRAYIYMLEIVAQLVPLLALQTALPTHILLFIDNEPARRALTKGFGNCKNLNRLLQVAWCLFEKQGWWPVWQRVMSSATVSDGVSRFDFAFAEKHGWEWCSSEYDALFQRLLSAVLAFPEGEL</sequence>